<dbReference type="STRING" id="29139.ENSVURP00010011484"/>
<proteinExistence type="predicted"/>
<dbReference type="Proteomes" id="UP000314987">
    <property type="component" value="Unassembled WGS sequence"/>
</dbReference>
<sequence length="89" mass="9925">KIPLTPCTISHWLRDQINLLNYLGFALCLSGLSLHNPLKTFLSKGKSDPKSHEGPITSPDLESFRNYFYGKGNLVARKVGEEYFGAQGQ</sequence>
<reference evidence="1" key="2">
    <citation type="submission" date="2025-08" db="UniProtKB">
        <authorList>
            <consortium name="Ensembl"/>
        </authorList>
    </citation>
    <scope>IDENTIFICATION</scope>
</reference>
<keyword evidence="2" id="KW-1185">Reference proteome</keyword>
<reference evidence="2" key="1">
    <citation type="submission" date="2018-12" db="EMBL/GenBank/DDBJ databases">
        <authorList>
            <person name="Yazar S."/>
        </authorList>
    </citation>
    <scope>NUCLEOTIDE SEQUENCE [LARGE SCALE GENOMIC DNA]</scope>
</reference>
<dbReference type="GeneTree" id="ENSGT00940000169145"/>
<accession>A0A4X2KHQ9</accession>
<organism evidence="1 2">
    <name type="scientific">Vombatus ursinus</name>
    <name type="common">Common wombat</name>
    <dbReference type="NCBI Taxonomy" id="29139"/>
    <lineage>
        <taxon>Eukaryota</taxon>
        <taxon>Metazoa</taxon>
        <taxon>Chordata</taxon>
        <taxon>Craniata</taxon>
        <taxon>Vertebrata</taxon>
        <taxon>Euteleostomi</taxon>
        <taxon>Mammalia</taxon>
        <taxon>Metatheria</taxon>
        <taxon>Diprotodontia</taxon>
        <taxon>Vombatidae</taxon>
        <taxon>Vombatus</taxon>
    </lineage>
</organism>
<dbReference type="Ensembl" id="ENSVURT00010013042.1">
    <property type="protein sequence ID" value="ENSVURP00010011484.1"/>
    <property type="gene ID" value="ENSVURG00010008876.1"/>
</dbReference>
<evidence type="ECO:0000313" key="2">
    <source>
        <dbReference type="Proteomes" id="UP000314987"/>
    </source>
</evidence>
<name>A0A4X2KHQ9_VOMUR</name>
<evidence type="ECO:0000313" key="1">
    <source>
        <dbReference type="Ensembl" id="ENSVURP00010011484.1"/>
    </source>
</evidence>
<reference evidence="1" key="3">
    <citation type="submission" date="2025-09" db="UniProtKB">
        <authorList>
            <consortium name="Ensembl"/>
        </authorList>
    </citation>
    <scope>IDENTIFICATION</scope>
</reference>
<protein>
    <submittedName>
        <fullName evidence="1">Uncharacterized protein</fullName>
    </submittedName>
</protein>
<dbReference type="AlphaFoldDB" id="A0A4X2KHQ9"/>